<evidence type="ECO:0000313" key="5">
    <source>
        <dbReference type="Proteomes" id="UP000437709"/>
    </source>
</evidence>
<feature type="chain" id="PRO_5026859380" description="PKD domain-containing protein" evidence="2">
    <location>
        <begin position="26"/>
        <end position="279"/>
    </location>
</feature>
<accession>A0A6N7EGX0</accession>
<dbReference type="OrthoDB" id="5192284at2"/>
<evidence type="ECO:0000313" key="4">
    <source>
        <dbReference type="EMBL" id="MPV36218.1"/>
    </source>
</evidence>
<dbReference type="EMBL" id="WHPC01000008">
    <property type="protein sequence ID" value="MPV36218.1"/>
    <property type="molecule type" value="Genomic_DNA"/>
</dbReference>
<dbReference type="RefSeq" id="WP_152195805.1">
    <property type="nucleotide sequence ID" value="NZ_VUKD01000004.1"/>
</dbReference>
<keyword evidence="5" id="KW-1185">Reference proteome</keyword>
<dbReference type="AlphaFoldDB" id="A0A6N7EGX0"/>
<proteinExistence type="predicted"/>
<reference evidence="4 5" key="1">
    <citation type="submission" date="2019-10" db="EMBL/GenBank/DDBJ databases">
        <title>Georgenia wutianyii sp. nov. and Georgenia yuyongxinii sp. nov. isolated from plateau pika (Ochotona curzoniae) in the Qinghai-Tibet plateau of China.</title>
        <authorList>
            <person name="Tian Z."/>
        </authorList>
    </citation>
    <scope>NUCLEOTIDE SEQUENCE [LARGE SCALE GENOMIC DNA]</scope>
    <source>
        <strain evidence="4 5">JCM 19765</strain>
    </source>
</reference>
<organism evidence="4 5">
    <name type="scientific">Georgenia subflava</name>
    <dbReference type="NCBI Taxonomy" id="1622177"/>
    <lineage>
        <taxon>Bacteria</taxon>
        <taxon>Bacillati</taxon>
        <taxon>Actinomycetota</taxon>
        <taxon>Actinomycetes</taxon>
        <taxon>Micrococcales</taxon>
        <taxon>Bogoriellaceae</taxon>
        <taxon>Georgenia</taxon>
    </lineage>
</organism>
<gene>
    <name evidence="4" type="ORF">GB881_04005</name>
</gene>
<dbReference type="InterPro" id="IPR000601">
    <property type="entry name" value="PKD_dom"/>
</dbReference>
<keyword evidence="2" id="KW-0732">Signal</keyword>
<dbReference type="PROSITE" id="PS50093">
    <property type="entry name" value="PKD"/>
    <property type="match status" value="1"/>
</dbReference>
<protein>
    <recommendedName>
        <fullName evidence="3">PKD domain-containing protein</fullName>
    </recommendedName>
</protein>
<dbReference type="Proteomes" id="UP000437709">
    <property type="component" value="Unassembled WGS sequence"/>
</dbReference>
<feature type="signal peptide" evidence="2">
    <location>
        <begin position="1"/>
        <end position="25"/>
    </location>
</feature>
<feature type="region of interest" description="Disordered" evidence="1">
    <location>
        <begin position="59"/>
        <end position="78"/>
    </location>
</feature>
<evidence type="ECO:0000256" key="2">
    <source>
        <dbReference type="SAM" id="SignalP"/>
    </source>
</evidence>
<sequence>MARRFRSVISCVVLMGILTVGGATAVWAEASWEGTAGSDAVEITGSSREDASAAFEDVAGHPGAPAAHRQNAPPPPPTCDAVDMSQVGENSYYVDFNGCFHVGAPPIGGEFLETTPADPADPAAEEPAPPPIVVTADDLQRLPISPGGLVVQPDRGWVLVNLDTIVWTDAADQTFDAVVLGTPVRVRVTPIDFAWDFGDGAAPLVTADPGAPFPDHTVSHIYTAAADVRQVRLTTRWSGEFEVNGSGIWQPVVGVATTTEVSQAFEVRTAETSLTNGSA</sequence>
<comment type="caution">
    <text evidence="4">The sequence shown here is derived from an EMBL/GenBank/DDBJ whole genome shotgun (WGS) entry which is preliminary data.</text>
</comment>
<evidence type="ECO:0000259" key="3">
    <source>
        <dbReference type="PROSITE" id="PS50093"/>
    </source>
</evidence>
<name>A0A6N7EGX0_9MICO</name>
<evidence type="ECO:0000256" key="1">
    <source>
        <dbReference type="SAM" id="MobiDB-lite"/>
    </source>
</evidence>
<feature type="domain" description="PKD" evidence="3">
    <location>
        <begin position="189"/>
        <end position="227"/>
    </location>
</feature>